<dbReference type="GO" id="GO:0016491">
    <property type="term" value="F:oxidoreductase activity"/>
    <property type="evidence" value="ECO:0007669"/>
    <property type="project" value="InterPro"/>
</dbReference>
<name>A0A075FUF4_9EURY</name>
<dbReference type="InterPro" id="IPR036188">
    <property type="entry name" value="FAD/NAD-bd_sf"/>
</dbReference>
<evidence type="ECO:0000259" key="1">
    <source>
        <dbReference type="Pfam" id="PF01593"/>
    </source>
</evidence>
<dbReference type="InterPro" id="IPR002937">
    <property type="entry name" value="Amino_oxidase"/>
</dbReference>
<sequence length="448" mass="48634">MGEPGKAVVIGAGVGGLASAASLAQAGEHEVTVYERMSFAGGRFTQHDHDGFQIPTGAVHMIPHGRKGPFARLILGKRSSGGLDLGRHGVEFLPTTKFACQIKDGRLYRANSVYGVLPWFTLKDTLNLPRLLMKSAKKPWGNETEDGRTWMSRYFSNDFIDFVDAFSNFAISLRFEQMPASTVVRMLQNSFWSDRPHVPKGGCKGVIDGLRADLRENGARVKLSHEVTEILPGDAEESTKDNRFCIGVRRRGRDEGAWVGADAIIHNGGHPNLLKALSDDFEVAAGVREQVRDTQAVGGIGFVFALDDDIPHRGSGVTMLPGLDRVGGYVIPTFSDPSLAPEGKHMMITHQYVPDPSVKSEISQGREDLYEAIPWLADHGEELCVHTYHRNWPCNRAPQGAELPSDVGIEGIRLVGDGVKGHGWMMVEGIASNVPGAVASISGAMDAM</sequence>
<dbReference type="PANTHER" id="PTHR43734:SF1">
    <property type="entry name" value="PHYTOENE DESATURASE"/>
    <property type="match status" value="1"/>
</dbReference>
<organism evidence="2">
    <name type="scientific">uncultured marine group II/III euryarchaeote AD1000_33_C07</name>
    <dbReference type="NCBI Taxonomy" id="1457756"/>
    <lineage>
        <taxon>Archaea</taxon>
        <taxon>Methanobacteriati</taxon>
        <taxon>Methanobacteriota</taxon>
        <taxon>environmental samples</taxon>
    </lineage>
</organism>
<dbReference type="PANTHER" id="PTHR43734">
    <property type="entry name" value="PHYTOENE DESATURASE"/>
    <property type="match status" value="1"/>
</dbReference>
<evidence type="ECO:0000313" key="2">
    <source>
        <dbReference type="EMBL" id="AIE93282.1"/>
    </source>
</evidence>
<dbReference type="AlphaFoldDB" id="A0A075FUF4"/>
<dbReference type="Gene3D" id="3.50.50.60">
    <property type="entry name" value="FAD/NAD(P)-binding domain"/>
    <property type="match status" value="1"/>
</dbReference>
<dbReference type="EMBL" id="KF900390">
    <property type="protein sequence ID" value="AIE93282.1"/>
    <property type="molecule type" value="Genomic_DNA"/>
</dbReference>
<accession>A0A075FUF4</accession>
<dbReference type="SUPFAM" id="SSF51905">
    <property type="entry name" value="FAD/NAD(P)-binding domain"/>
    <property type="match status" value="1"/>
</dbReference>
<reference evidence="2" key="1">
    <citation type="journal article" date="2014" name="Genome Biol. Evol.">
        <title>Pangenome evidence for extensive interdomain horizontal transfer affecting lineage core and shell genes in uncultured planktonic thaumarchaeota and euryarchaeota.</title>
        <authorList>
            <person name="Deschamps P."/>
            <person name="Zivanovic Y."/>
            <person name="Moreira D."/>
            <person name="Rodriguez-Valera F."/>
            <person name="Lopez-Garcia P."/>
        </authorList>
    </citation>
    <scope>NUCLEOTIDE SEQUENCE</scope>
</reference>
<dbReference type="Pfam" id="PF01593">
    <property type="entry name" value="Amino_oxidase"/>
    <property type="match status" value="1"/>
</dbReference>
<protein>
    <submittedName>
        <fullName evidence="2">Phytoene dehydrogenase family protein</fullName>
    </submittedName>
</protein>
<dbReference type="PRINTS" id="PR00419">
    <property type="entry name" value="ADXRDTASE"/>
</dbReference>
<proteinExistence type="predicted"/>
<feature type="domain" description="Amine oxidase" evidence="1">
    <location>
        <begin position="15"/>
        <end position="388"/>
    </location>
</feature>
<dbReference type="Gene3D" id="3.90.660.50">
    <property type="match status" value="1"/>
</dbReference>